<proteinExistence type="predicted"/>
<organism evidence="3 4">
    <name type="scientific">Trematosphaeria pertusa</name>
    <dbReference type="NCBI Taxonomy" id="390896"/>
    <lineage>
        <taxon>Eukaryota</taxon>
        <taxon>Fungi</taxon>
        <taxon>Dikarya</taxon>
        <taxon>Ascomycota</taxon>
        <taxon>Pezizomycotina</taxon>
        <taxon>Dothideomycetes</taxon>
        <taxon>Pleosporomycetidae</taxon>
        <taxon>Pleosporales</taxon>
        <taxon>Massarineae</taxon>
        <taxon>Trematosphaeriaceae</taxon>
        <taxon>Trematosphaeria</taxon>
    </lineage>
</organism>
<protein>
    <recommendedName>
        <fullName evidence="2">DUF7924 domain-containing protein</fullName>
    </recommendedName>
</protein>
<sequence>MKKKWDKQSKLAAYEIDVDTTHPWPQALQRHIEQELFKQIPGTRSPNAKKIVDLRRPAALENEPGANRLLEPLLLFSNSPLAVPGIASKPNHNLDRQFLPNAPSKIIETEYGLLTQPQPDTATGYLSPTEAGKYTPRLATAFTKEEQAMLRHFTLNPGLLFPLLTSQWKPANGEAHQVAMCQTARDGAAVVNYLHDYYQIAYNRPATVVEALHVSVTCNVEIVNIWLHWREDDGAGQPKHYMKSIHACTTWTEPPLLEARAILKNLVRYALDERVASIKAALPHFYNNKLKMKGPGSRLKANTGRGSAASIRPPTPMSTPFSPPPQVRQSMPPQKKRRPAEERVESEDELQV</sequence>
<evidence type="ECO:0000313" key="4">
    <source>
        <dbReference type="Proteomes" id="UP000800094"/>
    </source>
</evidence>
<gene>
    <name evidence="3" type="ORF">BU26DRAFT_493540</name>
</gene>
<keyword evidence="4" id="KW-1185">Reference proteome</keyword>
<feature type="domain" description="DUF7924" evidence="2">
    <location>
        <begin position="63"/>
        <end position="282"/>
    </location>
</feature>
<dbReference type="Proteomes" id="UP000800094">
    <property type="component" value="Unassembled WGS sequence"/>
</dbReference>
<dbReference type="OrthoDB" id="5426775at2759"/>
<dbReference type="PANTHER" id="PTHR42470:SF1">
    <property type="entry name" value="VAST DOMAIN-CONTAINING PROTEIN"/>
    <property type="match status" value="1"/>
</dbReference>
<dbReference type="EMBL" id="ML987205">
    <property type="protein sequence ID" value="KAF2243564.1"/>
    <property type="molecule type" value="Genomic_DNA"/>
</dbReference>
<dbReference type="AlphaFoldDB" id="A0A6A6HZA2"/>
<feature type="region of interest" description="Disordered" evidence="1">
    <location>
        <begin position="293"/>
        <end position="352"/>
    </location>
</feature>
<dbReference type="Pfam" id="PF25545">
    <property type="entry name" value="DUF7924"/>
    <property type="match status" value="1"/>
</dbReference>
<dbReference type="InterPro" id="IPR057684">
    <property type="entry name" value="DUF7924"/>
</dbReference>
<name>A0A6A6HZA2_9PLEO</name>
<dbReference type="RefSeq" id="XP_033678568.1">
    <property type="nucleotide sequence ID" value="XM_033826156.1"/>
</dbReference>
<reference evidence="3" key="1">
    <citation type="journal article" date="2020" name="Stud. Mycol.">
        <title>101 Dothideomycetes genomes: a test case for predicting lifestyles and emergence of pathogens.</title>
        <authorList>
            <person name="Haridas S."/>
            <person name="Albert R."/>
            <person name="Binder M."/>
            <person name="Bloem J."/>
            <person name="Labutti K."/>
            <person name="Salamov A."/>
            <person name="Andreopoulos B."/>
            <person name="Baker S."/>
            <person name="Barry K."/>
            <person name="Bills G."/>
            <person name="Bluhm B."/>
            <person name="Cannon C."/>
            <person name="Castanera R."/>
            <person name="Culley D."/>
            <person name="Daum C."/>
            <person name="Ezra D."/>
            <person name="Gonzalez J."/>
            <person name="Henrissat B."/>
            <person name="Kuo A."/>
            <person name="Liang C."/>
            <person name="Lipzen A."/>
            <person name="Lutzoni F."/>
            <person name="Magnuson J."/>
            <person name="Mondo S."/>
            <person name="Nolan M."/>
            <person name="Ohm R."/>
            <person name="Pangilinan J."/>
            <person name="Park H.-J."/>
            <person name="Ramirez L."/>
            <person name="Alfaro M."/>
            <person name="Sun H."/>
            <person name="Tritt A."/>
            <person name="Yoshinaga Y."/>
            <person name="Zwiers L.-H."/>
            <person name="Turgeon B."/>
            <person name="Goodwin S."/>
            <person name="Spatafora J."/>
            <person name="Crous P."/>
            <person name="Grigoriev I."/>
        </authorList>
    </citation>
    <scope>NUCLEOTIDE SEQUENCE</scope>
    <source>
        <strain evidence="3">CBS 122368</strain>
    </source>
</reference>
<evidence type="ECO:0000256" key="1">
    <source>
        <dbReference type="SAM" id="MobiDB-lite"/>
    </source>
</evidence>
<feature type="compositionally biased region" description="Pro residues" evidence="1">
    <location>
        <begin position="313"/>
        <end position="326"/>
    </location>
</feature>
<dbReference type="GeneID" id="54579486"/>
<dbReference type="PANTHER" id="PTHR42470">
    <property type="entry name" value="VAST DOMAIN-CONTAINING PROTEIN"/>
    <property type="match status" value="1"/>
</dbReference>
<evidence type="ECO:0000259" key="2">
    <source>
        <dbReference type="Pfam" id="PF25545"/>
    </source>
</evidence>
<evidence type="ECO:0000313" key="3">
    <source>
        <dbReference type="EMBL" id="KAF2243564.1"/>
    </source>
</evidence>
<accession>A0A6A6HZA2</accession>